<dbReference type="Gene3D" id="2.60.260.20">
    <property type="entry name" value="Urease metallochaperone UreE, N-terminal domain"/>
    <property type="match status" value="1"/>
</dbReference>
<reference evidence="2" key="1">
    <citation type="journal article" date="2022" name="Int. J. Mol. Sci.">
        <title>Draft Genome of Tanacetum Coccineum: Genomic Comparison of Closely Related Tanacetum-Family Plants.</title>
        <authorList>
            <person name="Yamashiro T."/>
            <person name="Shiraishi A."/>
            <person name="Nakayama K."/>
            <person name="Satake H."/>
        </authorList>
    </citation>
    <scope>NUCLEOTIDE SEQUENCE</scope>
</reference>
<organism evidence="2 3">
    <name type="scientific">Tanacetum coccineum</name>
    <dbReference type="NCBI Taxonomy" id="301880"/>
    <lineage>
        <taxon>Eukaryota</taxon>
        <taxon>Viridiplantae</taxon>
        <taxon>Streptophyta</taxon>
        <taxon>Embryophyta</taxon>
        <taxon>Tracheophyta</taxon>
        <taxon>Spermatophyta</taxon>
        <taxon>Magnoliopsida</taxon>
        <taxon>eudicotyledons</taxon>
        <taxon>Gunneridae</taxon>
        <taxon>Pentapetalae</taxon>
        <taxon>asterids</taxon>
        <taxon>campanulids</taxon>
        <taxon>Asterales</taxon>
        <taxon>Asteraceae</taxon>
        <taxon>Asteroideae</taxon>
        <taxon>Anthemideae</taxon>
        <taxon>Anthemidinae</taxon>
        <taxon>Tanacetum</taxon>
    </lineage>
</organism>
<dbReference type="SUPFAM" id="SSF49493">
    <property type="entry name" value="HSP40/DnaJ peptide-binding domain"/>
    <property type="match status" value="1"/>
</dbReference>
<name>A0ABQ5D9L3_9ASTR</name>
<feature type="domain" description="Chaperone DnaJ C-terminal" evidence="1">
    <location>
        <begin position="39"/>
        <end position="139"/>
    </location>
</feature>
<keyword evidence="3" id="KW-1185">Reference proteome</keyword>
<evidence type="ECO:0000259" key="1">
    <source>
        <dbReference type="Pfam" id="PF01556"/>
    </source>
</evidence>
<dbReference type="InterPro" id="IPR044713">
    <property type="entry name" value="DNJA1/2-like"/>
</dbReference>
<proteinExistence type="predicted"/>
<comment type="caution">
    <text evidence="2">The sequence shown here is derived from an EMBL/GenBank/DDBJ whole genome shotgun (WGS) entry which is preliminary data.</text>
</comment>
<accession>A0ABQ5D9L3</accession>
<dbReference type="Pfam" id="PF01556">
    <property type="entry name" value="DnaJ_C"/>
    <property type="match status" value="1"/>
</dbReference>
<sequence length="139" mass="16083">MLASFVLMDVCLKNLPKHKSPFGRGRSRGQQQRRGEDVVYPLKVSLEDLYNGTSKKLYLSRNVLCSKWVIADHVYYIGCHRQLGPSMIEQKEHLCNERNSTRDPINDKDQSTQCKGEKVVQEKKVLEVHVEERIQNGQK</sequence>
<dbReference type="InterPro" id="IPR002939">
    <property type="entry name" value="DnaJ_C"/>
</dbReference>
<evidence type="ECO:0000313" key="2">
    <source>
        <dbReference type="EMBL" id="GJT35614.1"/>
    </source>
</evidence>
<reference evidence="2" key="2">
    <citation type="submission" date="2022-01" db="EMBL/GenBank/DDBJ databases">
        <authorList>
            <person name="Yamashiro T."/>
            <person name="Shiraishi A."/>
            <person name="Satake H."/>
            <person name="Nakayama K."/>
        </authorList>
    </citation>
    <scope>NUCLEOTIDE SEQUENCE</scope>
</reference>
<dbReference type="InterPro" id="IPR008971">
    <property type="entry name" value="HSP40/DnaJ_pept-bd"/>
</dbReference>
<dbReference type="Proteomes" id="UP001151760">
    <property type="component" value="Unassembled WGS sequence"/>
</dbReference>
<dbReference type="PANTHER" id="PTHR43888">
    <property type="entry name" value="DNAJ-LIKE-2, ISOFORM A-RELATED"/>
    <property type="match status" value="1"/>
</dbReference>
<gene>
    <name evidence="2" type="ORF">Tco_0926033</name>
</gene>
<protein>
    <submittedName>
        <fullName evidence="2">DnaJ protein</fullName>
    </submittedName>
</protein>
<dbReference type="EMBL" id="BQNB010015064">
    <property type="protein sequence ID" value="GJT35614.1"/>
    <property type="molecule type" value="Genomic_DNA"/>
</dbReference>
<evidence type="ECO:0000313" key="3">
    <source>
        <dbReference type="Proteomes" id="UP001151760"/>
    </source>
</evidence>